<evidence type="ECO:0000256" key="4">
    <source>
        <dbReference type="ARBA" id="ARBA00022989"/>
    </source>
</evidence>
<name>A0A382MBS4_9ZZZZ</name>
<keyword evidence="3 6" id="KW-0812">Transmembrane</keyword>
<evidence type="ECO:0000313" key="7">
    <source>
        <dbReference type="EMBL" id="SVC46008.1"/>
    </source>
</evidence>
<dbReference type="Gene3D" id="1.10.3860.10">
    <property type="entry name" value="Sodium:dicarboxylate symporter"/>
    <property type="match status" value="1"/>
</dbReference>
<gene>
    <name evidence="7" type="ORF">METZ01_LOCUS298862</name>
</gene>
<dbReference type="GO" id="GO:0015293">
    <property type="term" value="F:symporter activity"/>
    <property type="evidence" value="ECO:0007669"/>
    <property type="project" value="InterPro"/>
</dbReference>
<evidence type="ECO:0000256" key="2">
    <source>
        <dbReference type="ARBA" id="ARBA00022448"/>
    </source>
</evidence>
<evidence type="ECO:0000256" key="3">
    <source>
        <dbReference type="ARBA" id="ARBA00022692"/>
    </source>
</evidence>
<evidence type="ECO:0008006" key="8">
    <source>
        <dbReference type="Google" id="ProtNLM"/>
    </source>
</evidence>
<dbReference type="PANTHER" id="PTHR42865:SF10">
    <property type="entry name" value="SODIUM:DICARBOXYLATE SYMPORTER FAMILY PROTEIN"/>
    <property type="match status" value="1"/>
</dbReference>
<dbReference type="PRINTS" id="PR00173">
    <property type="entry name" value="EDTRNSPORT"/>
</dbReference>
<reference evidence="7" key="1">
    <citation type="submission" date="2018-05" db="EMBL/GenBank/DDBJ databases">
        <authorList>
            <person name="Lanie J.A."/>
            <person name="Ng W.-L."/>
            <person name="Kazmierczak K.M."/>
            <person name="Andrzejewski T.M."/>
            <person name="Davidsen T.M."/>
            <person name="Wayne K.J."/>
            <person name="Tettelin H."/>
            <person name="Glass J.I."/>
            <person name="Rusch D."/>
            <person name="Podicherti R."/>
            <person name="Tsui H.-C.T."/>
            <person name="Winkler M.E."/>
        </authorList>
    </citation>
    <scope>NUCLEOTIDE SEQUENCE</scope>
</reference>
<feature type="transmembrane region" description="Helical" evidence="6">
    <location>
        <begin position="196"/>
        <end position="223"/>
    </location>
</feature>
<evidence type="ECO:0000256" key="1">
    <source>
        <dbReference type="ARBA" id="ARBA00004141"/>
    </source>
</evidence>
<dbReference type="AlphaFoldDB" id="A0A382MBS4"/>
<feature type="transmembrane region" description="Helical" evidence="6">
    <location>
        <begin position="269"/>
        <end position="292"/>
    </location>
</feature>
<organism evidence="7">
    <name type="scientific">marine metagenome</name>
    <dbReference type="NCBI Taxonomy" id="408172"/>
    <lineage>
        <taxon>unclassified sequences</taxon>
        <taxon>metagenomes</taxon>
        <taxon>ecological metagenomes</taxon>
    </lineage>
</organism>
<keyword evidence="4 6" id="KW-1133">Transmembrane helix</keyword>
<proteinExistence type="predicted"/>
<dbReference type="EMBL" id="UINC01092433">
    <property type="protein sequence ID" value="SVC46008.1"/>
    <property type="molecule type" value="Genomic_DNA"/>
</dbReference>
<feature type="non-terminal residue" evidence="7">
    <location>
        <position position="306"/>
    </location>
</feature>
<feature type="transmembrane region" description="Helical" evidence="6">
    <location>
        <begin position="168"/>
        <end position="190"/>
    </location>
</feature>
<evidence type="ECO:0000256" key="6">
    <source>
        <dbReference type="SAM" id="Phobius"/>
    </source>
</evidence>
<dbReference type="Pfam" id="PF00375">
    <property type="entry name" value="SDF"/>
    <property type="match status" value="1"/>
</dbReference>
<sequence length="306" mass="33171">MMNFVKQIPIYLWSLISLISGLIIGAGFGDHLSIISSGTHSALTGFIKIVPIVIFIALCPAISKLKSQGGGGKLAASVIGWFLLSSICAGFLGVVFSSLLFDIKMSSENGMIDEAYKMFATLNGDSRASWPIFAIFFAVFTGLIATKITPLQKLLNMFDYWISNSTPVLSRIMPVIVFFLGITLGVNTGATDSMKYYLMMTLYTFCLCGIWLIIYLFVVIKLFAKQSIKKVMREYFFPTAVFAAGTCSSLATLPVNLTNVKKYGADPSVAGFVIPIGAVINLDSSALAYVAYAPFIMTIVFDASIT</sequence>
<dbReference type="SUPFAM" id="SSF118215">
    <property type="entry name" value="Proton glutamate symport protein"/>
    <property type="match status" value="1"/>
</dbReference>
<feature type="transmembrane region" description="Helical" evidence="6">
    <location>
        <begin position="235"/>
        <end position="257"/>
    </location>
</feature>
<dbReference type="InterPro" id="IPR001991">
    <property type="entry name" value="Na-dicarboxylate_symporter"/>
</dbReference>
<keyword evidence="2" id="KW-0813">Transport</keyword>
<keyword evidence="5 6" id="KW-0472">Membrane</keyword>
<dbReference type="GO" id="GO:0005886">
    <property type="term" value="C:plasma membrane"/>
    <property type="evidence" value="ECO:0007669"/>
    <property type="project" value="TreeGrafter"/>
</dbReference>
<evidence type="ECO:0000256" key="5">
    <source>
        <dbReference type="ARBA" id="ARBA00023136"/>
    </source>
</evidence>
<accession>A0A382MBS4</accession>
<comment type="subcellular location">
    <subcellularLocation>
        <location evidence="1">Membrane</location>
        <topology evidence="1">Multi-pass membrane protein</topology>
    </subcellularLocation>
</comment>
<dbReference type="PANTHER" id="PTHR42865">
    <property type="entry name" value="PROTON/GLUTAMATE-ASPARTATE SYMPORTER"/>
    <property type="match status" value="1"/>
</dbReference>
<protein>
    <recommendedName>
        <fullName evidence="8">Dicarboxylate/amino acid:cation symporter</fullName>
    </recommendedName>
</protein>
<feature type="transmembrane region" description="Helical" evidence="6">
    <location>
        <begin position="74"/>
        <end position="101"/>
    </location>
</feature>
<feature type="transmembrane region" description="Helical" evidence="6">
    <location>
        <begin position="41"/>
        <end position="62"/>
    </location>
</feature>
<feature type="transmembrane region" description="Helical" evidence="6">
    <location>
        <begin position="12"/>
        <end position="29"/>
    </location>
</feature>
<feature type="transmembrane region" description="Helical" evidence="6">
    <location>
        <begin position="128"/>
        <end position="148"/>
    </location>
</feature>
<dbReference type="InterPro" id="IPR036458">
    <property type="entry name" value="Na:dicarbo_symporter_sf"/>
</dbReference>